<gene>
    <name evidence="1" type="ORF">B0F90DRAFT_1727626</name>
</gene>
<organism evidence="1 2">
    <name type="scientific">Multifurca ochricompacta</name>
    <dbReference type="NCBI Taxonomy" id="376703"/>
    <lineage>
        <taxon>Eukaryota</taxon>
        <taxon>Fungi</taxon>
        <taxon>Dikarya</taxon>
        <taxon>Basidiomycota</taxon>
        <taxon>Agaricomycotina</taxon>
        <taxon>Agaricomycetes</taxon>
        <taxon>Russulales</taxon>
        <taxon>Russulaceae</taxon>
        <taxon>Multifurca</taxon>
    </lineage>
</organism>
<evidence type="ECO:0008006" key="3">
    <source>
        <dbReference type="Google" id="ProtNLM"/>
    </source>
</evidence>
<keyword evidence="2" id="KW-1185">Reference proteome</keyword>
<dbReference type="EMBL" id="WTXG01000022">
    <property type="protein sequence ID" value="KAI0299663.1"/>
    <property type="molecule type" value="Genomic_DNA"/>
</dbReference>
<dbReference type="AlphaFoldDB" id="A0AAD4M3Z5"/>
<protein>
    <recommendedName>
        <fullName evidence="3">F-box domain-containing protein</fullName>
    </recommendedName>
</protein>
<reference evidence="1" key="1">
    <citation type="journal article" date="2022" name="New Phytol.">
        <title>Evolutionary transition to the ectomycorrhizal habit in the genomes of a hyperdiverse lineage of mushroom-forming fungi.</title>
        <authorList>
            <person name="Looney B."/>
            <person name="Miyauchi S."/>
            <person name="Morin E."/>
            <person name="Drula E."/>
            <person name="Courty P.E."/>
            <person name="Kohler A."/>
            <person name="Kuo A."/>
            <person name="LaButti K."/>
            <person name="Pangilinan J."/>
            <person name="Lipzen A."/>
            <person name="Riley R."/>
            <person name="Andreopoulos W."/>
            <person name="He G."/>
            <person name="Johnson J."/>
            <person name="Nolan M."/>
            <person name="Tritt A."/>
            <person name="Barry K.W."/>
            <person name="Grigoriev I.V."/>
            <person name="Nagy L.G."/>
            <person name="Hibbett D."/>
            <person name="Henrissat B."/>
            <person name="Matheny P.B."/>
            <person name="Labbe J."/>
            <person name="Martin F.M."/>
        </authorList>
    </citation>
    <scope>NUCLEOTIDE SEQUENCE</scope>
    <source>
        <strain evidence="1">BPL690</strain>
    </source>
</reference>
<dbReference type="Proteomes" id="UP001203297">
    <property type="component" value="Unassembled WGS sequence"/>
</dbReference>
<evidence type="ECO:0000313" key="2">
    <source>
        <dbReference type="Proteomes" id="UP001203297"/>
    </source>
</evidence>
<dbReference type="Gene3D" id="3.80.10.10">
    <property type="entry name" value="Ribonuclease Inhibitor"/>
    <property type="match status" value="1"/>
</dbReference>
<evidence type="ECO:0000313" key="1">
    <source>
        <dbReference type="EMBL" id="KAI0299663.1"/>
    </source>
</evidence>
<dbReference type="InterPro" id="IPR032675">
    <property type="entry name" value="LRR_dom_sf"/>
</dbReference>
<accession>A0AAD4M3Z5</accession>
<dbReference type="SUPFAM" id="SSF52047">
    <property type="entry name" value="RNI-like"/>
    <property type="match status" value="1"/>
</dbReference>
<comment type="caution">
    <text evidence="1">The sequence shown here is derived from an EMBL/GenBank/DDBJ whole genome shotgun (WGS) entry which is preliminary data.</text>
</comment>
<name>A0AAD4M3Z5_9AGAM</name>
<proteinExistence type="predicted"/>
<sequence length="466" mass="52287">MAAPNLPSEIWAEIASYLPRRDLRTLLFIPHVLSSLASRQLSRNVFLKFGTAQFDTWCKAHPMVARSVELDARRSFEILLRLASDPSYANLVESLAVYALGNKERMSAHIELLIDVLPKLTNLKVFTCSLDDDVMASVFGVLESSQPSLQVLVIEPGTYRHPPPPKLSQVRRFAYCARGIKTSTEIDHFLSAHTDALHTLIVYHIFGRYESSLIFTQNLRTLHLSSTITNPDFISEILTHGQQLKSLRLEIYMDPGCFVSTAFRAHAGSKPLPALRKFAFVLRCVGSLFEDPDLFPAVAEFLREHPALTSLSIVGLSWLDTVGYNAKLWNALPAFIGLRALKISVPNDLLLTQGASLIPRSVVALDLPALDEAGLIQMLPGLPSGLKFLSLPFDVSPAVRAVMCQGFPALRLVILNHCFYTIHRASDGHYFEHWSLRQAKFFVNESLEELDCEEARFLFSRLIWDW</sequence>